<feature type="coiled-coil region" evidence="1">
    <location>
        <begin position="203"/>
        <end position="254"/>
    </location>
</feature>
<reference evidence="3" key="1">
    <citation type="journal article" date="2020" name="Nature">
        <title>Giant virus diversity and host interactions through global metagenomics.</title>
        <authorList>
            <person name="Schulz F."/>
            <person name="Roux S."/>
            <person name="Paez-Espino D."/>
            <person name="Jungbluth S."/>
            <person name="Walsh D.A."/>
            <person name="Denef V.J."/>
            <person name="McMahon K.D."/>
            <person name="Konstantinidis K.T."/>
            <person name="Eloe-Fadrosh E.A."/>
            <person name="Kyrpides N.C."/>
            <person name="Woyke T."/>
        </authorList>
    </citation>
    <scope>NUCLEOTIDE SEQUENCE</scope>
    <source>
        <strain evidence="3">GVMAG-M-3300020523-10</strain>
    </source>
</reference>
<proteinExistence type="predicted"/>
<dbReference type="InterPro" id="IPR043872">
    <property type="entry name" value="DUF5832"/>
</dbReference>
<sequence length="362" mass="42197">MTNKKSSKVKETSNSNLPKEIIQVNEKEKVIDLLDEDRTISGQKYVCLSFISPENHIKRKELFYFEKYLKNFEFRKTFDKYTQFLNYLAYKYNLDFNSLTKDMEEFVEEERENLFVTSLEDDYKSFIDAKEEELQKEYSSQHNFQTNTRGIKVRGVFGSQEEAELKCKMLREDDPNHDVYIGQVGIWLPFHPEAYKTGRVEYLEKDLNELMAQKKKNDEISKEQFNERVKESKKKAIRENIAKAKKEGNKLMQTIDEDGNLINADRMDVPGKNLLFGDGSTDDAVTAELRKELFEAEDVLVGKQENNDHGIGEILKRQKERAEKLATLEEDEPVIVEEEDAVEDEANAKTKTKTDADTEEQA</sequence>
<feature type="compositionally biased region" description="Basic and acidic residues" evidence="2">
    <location>
        <begin position="346"/>
        <end position="356"/>
    </location>
</feature>
<name>A0A6C0CCX8_9ZZZZ</name>
<accession>A0A6C0CCX8</accession>
<evidence type="ECO:0000313" key="3">
    <source>
        <dbReference type="EMBL" id="QHT02012.1"/>
    </source>
</evidence>
<dbReference type="Pfam" id="PF19150">
    <property type="entry name" value="DUF5832"/>
    <property type="match status" value="1"/>
</dbReference>
<protein>
    <submittedName>
        <fullName evidence="3">Uncharacterized protein</fullName>
    </submittedName>
</protein>
<feature type="region of interest" description="Disordered" evidence="2">
    <location>
        <begin position="328"/>
        <end position="362"/>
    </location>
</feature>
<dbReference type="EMBL" id="MN739386">
    <property type="protein sequence ID" value="QHT02012.1"/>
    <property type="molecule type" value="Genomic_DNA"/>
</dbReference>
<evidence type="ECO:0000256" key="2">
    <source>
        <dbReference type="SAM" id="MobiDB-lite"/>
    </source>
</evidence>
<dbReference type="AlphaFoldDB" id="A0A6C0CCX8"/>
<keyword evidence="1" id="KW-0175">Coiled coil</keyword>
<feature type="compositionally biased region" description="Acidic residues" evidence="2">
    <location>
        <begin position="328"/>
        <end position="345"/>
    </location>
</feature>
<organism evidence="3">
    <name type="scientific">viral metagenome</name>
    <dbReference type="NCBI Taxonomy" id="1070528"/>
    <lineage>
        <taxon>unclassified sequences</taxon>
        <taxon>metagenomes</taxon>
        <taxon>organismal metagenomes</taxon>
    </lineage>
</organism>
<evidence type="ECO:0000256" key="1">
    <source>
        <dbReference type="SAM" id="Coils"/>
    </source>
</evidence>